<keyword evidence="3" id="KW-0997">Cell inner membrane</keyword>
<dbReference type="InterPro" id="IPR010656">
    <property type="entry name" value="DctM"/>
</dbReference>
<accession>A0A2A6Z8C0</accession>
<evidence type="ECO:0000256" key="7">
    <source>
        <dbReference type="SAM" id="Phobius"/>
    </source>
</evidence>
<organism evidence="9 10">
    <name type="scientific">Faecalibacterium langellae</name>
    <dbReference type="NCBI Taxonomy" id="3435293"/>
    <lineage>
        <taxon>Bacteria</taxon>
        <taxon>Bacillati</taxon>
        <taxon>Bacillota</taxon>
        <taxon>Clostridia</taxon>
        <taxon>Eubacteriales</taxon>
        <taxon>Oscillospiraceae</taxon>
        <taxon>Faecalibacterium</taxon>
    </lineage>
</organism>
<feature type="transmembrane region" description="Helical" evidence="7">
    <location>
        <begin position="6"/>
        <end position="35"/>
    </location>
</feature>
<evidence type="ECO:0000256" key="5">
    <source>
        <dbReference type="ARBA" id="ARBA00022989"/>
    </source>
</evidence>
<dbReference type="PIRSF" id="PIRSF006066">
    <property type="entry name" value="HI0050"/>
    <property type="match status" value="1"/>
</dbReference>
<evidence type="ECO:0000256" key="2">
    <source>
        <dbReference type="ARBA" id="ARBA00022475"/>
    </source>
</evidence>
<keyword evidence="6 7" id="KW-0472">Membrane</keyword>
<feature type="transmembrane region" description="Helical" evidence="7">
    <location>
        <begin position="364"/>
        <end position="385"/>
    </location>
</feature>
<gene>
    <name evidence="9" type="ORF">CGS46_13970</name>
</gene>
<dbReference type="GO" id="GO:0005886">
    <property type="term" value="C:plasma membrane"/>
    <property type="evidence" value="ECO:0007669"/>
    <property type="project" value="UniProtKB-SubCell"/>
</dbReference>
<feature type="transmembrane region" description="Helical" evidence="7">
    <location>
        <begin position="135"/>
        <end position="159"/>
    </location>
</feature>
<feature type="transmembrane region" description="Helical" evidence="7">
    <location>
        <begin position="171"/>
        <end position="193"/>
    </location>
</feature>
<evidence type="ECO:0000256" key="1">
    <source>
        <dbReference type="ARBA" id="ARBA00004429"/>
    </source>
</evidence>
<keyword evidence="2" id="KW-1003">Cell membrane</keyword>
<feature type="transmembrane region" description="Helical" evidence="7">
    <location>
        <begin position="397"/>
        <end position="418"/>
    </location>
</feature>
<reference evidence="9 10" key="1">
    <citation type="journal article" date="2017" name="Front. Microbiol.">
        <title>New Insights into the Diversity of the Genus Faecalibacterium.</title>
        <authorList>
            <person name="Benevides L."/>
            <person name="Burman S."/>
            <person name="Martin R."/>
            <person name="Robert V."/>
            <person name="Thomas M."/>
            <person name="Miquel S."/>
            <person name="Chain F."/>
            <person name="Sokol H."/>
            <person name="Bermudez-Humaran L.G."/>
            <person name="Morrison M."/>
            <person name="Langella P."/>
            <person name="Azevedo V.A."/>
            <person name="Chatel J.M."/>
            <person name="Soares S."/>
        </authorList>
    </citation>
    <scope>NUCLEOTIDE SEQUENCE [LARGE SCALE GENOMIC DNA]</scope>
    <source>
        <strain evidence="10">CNCM I-4540</strain>
    </source>
</reference>
<comment type="caution">
    <text evidence="9">The sequence shown here is derived from an EMBL/GenBank/DDBJ whole genome shotgun (WGS) entry which is preliminary data.</text>
</comment>
<evidence type="ECO:0000313" key="9">
    <source>
        <dbReference type="EMBL" id="PDX57613.1"/>
    </source>
</evidence>
<dbReference type="InterPro" id="IPR004681">
    <property type="entry name" value="TRAP_DctM"/>
</dbReference>
<feature type="transmembrane region" description="Helical" evidence="7">
    <location>
        <begin position="272"/>
        <end position="293"/>
    </location>
</feature>
<evidence type="ECO:0000259" key="8">
    <source>
        <dbReference type="Pfam" id="PF06808"/>
    </source>
</evidence>
<keyword evidence="4 7" id="KW-0812">Transmembrane</keyword>
<dbReference type="GO" id="GO:0022857">
    <property type="term" value="F:transmembrane transporter activity"/>
    <property type="evidence" value="ECO:0007669"/>
    <property type="project" value="TreeGrafter"/>
</dbReference>
<comment type="subcellular location">
    <subcellularLocation>
        <location evidence="1">Cell inner membrane</location>
        <topology evidence="1">Multi-pass membrane protein</topology>
    </subcellularLocation>
</comment>
<evidence type="ECO:0000313" key="10">
    <source>
        <dbReference type="Proteomes" id="UP000220752"/>
    </source>
</evidence>
<dbReference type="NCBIfam" id="TIGR00786">
    <property type="entry name" value="dctM"/>
    <property type="match status" value="1"/>
</dbReference>
<dbReference type="AlphaFoldDB" id="A0A2A6Z8C0"/>
<feature type="domain" description="TRAP C4-dicarboxylate transport system permease DctM subunit" evidence="8">
    <location>
        <begin position="8"/>
        <end position="416"/>
    </location>
</feature>
<dbReference type="RefSeq" id="WP_097778201.1">
    <property type="nucleotide sequence ID" value="NZ_CABMES010000006.1"/>
</dbReference>
<evidence type="ECO:0000256" key="6">
    <source>
        <dbReference type="ARBA" id="ARBA00023136"/>
    </source>
</evidence>
<feature type="transmembrane region" description="Helical" evidence="7">
    <location>
        <begin position="305"/>
        <end position="327"/>
    </location>
</feature>
<protein>
    <submittedName>
        <fullName evidence="9">C4-dicarboxylate ABC transporter permease</fullName>
    </submittedName>
</protein>
<feature type="transmembrane region" description="Helical" evidence="7">
    <location>
        <begin position="214"/>
        <end position="236"/>
    </location>
</feature>
<keyword evidence="10" id="KW-1185">Reference proteome</keyword>
<feature type="transmembrane region" description="Helical" evidence="7">
    <location>
        <begin position="334"/>
        <end position="352"/>
    </location>
</feature>
<name>A0A2A6Z8C0_9FIRM</name>
<dbReference type="Pfam" id="PF06808">
    <property type="entry name" value="DctM"/>
    <property type="match status" value="1"/>
</dbReference>
<evidence type="ECO:0000256" key="3">
    <source>
        <dbReference type="ARBA" id="ARBA00022519"/>
    </source>
</evidence>
<keyword evidence="5 7" id="KW-1133">Transmembrane helix</keyword>
<proteinExistence type="predicted"/>
<feature type="transmembrane region" description="Helical" evidence="7">
    <location>
        <begin position="242"/>
        <end position="260"/>
    </location>
</feature>
<dbReference type="EMBL" id="NMTQ01000037">
    <property type="protein sequence ID" value="PDX57613.1"/>
    <property type="molecule type" value="Genomic_DNA"/>
</dbReference>
<feature type="transmembrane region" description="Helical" evidence="7">
    <location>
        <begin position="47"/>
        <end position="70"/>
    </location>
</feature>
<dbReference type="Proteomes" id="UP000220752">
    <property type="component" value="Unassembled WGS sequence"/>
</dbReference>
<evidence type="ECO:0000256" key="4">
    <source>
        <dbReference type="ARBA" id="ARBA00022692"/>
    </source>
</evidence>
<sequence>MLTVFLIFIVLLAFIFLGFPIFMSLLITGILFLTLGGNSLGLTVIKMFGSANSLSLLAIPYFVIAGNIIMKARITDKLVNFADAAVGWLPGGLGHVNVLTSMIFGGIQGSGCADAAAIGGMLIPAMEKQGYDKDYSVAVTAGSSMLSPIIPPSIAMILYSYYTEVPVGRLFMGALVPGILLGLLQMGVVYLEYRLRKYDIPRTRFSLRNLLTTAWHSLGALMMPLIILSGICFGIVTPTESGVLAILYGLLYGFCISKTLKWSDIPGILIDSAVTTSVVYMTIVGAGVLSNVLVRLHFQTEVQNFAVNTLGSPVLAVLFLIVTFVILGMFLDPTVIIAMFAATVLAIGNSLGFDPIQFGVPMVIVMQLGAITPPVGTFLFISCGVAKLPVEKAAKPLLPYIATVVIVVALAFVFPPLVTWLPGLIYG</sequence>
<dbReference type="PANTHER" id="PTHR33362">
    <property type="entry name" value="SIALIC ACID TRAP TRANSPORTER PERMEASE PROTEIN SIAT-RELATED"/>
    <property type="match status" value="1"/>
</dbReference>